<keyword evidence="2" id="KW-1185">Reference proteome</keyword>
<sequence length="299" mass="32252">MKDRSLRALGLDGVPAVQPLTYPGRPATEPSLLNGDVLLQLGVRPMRLGDWYVEEAQERERRRLDETLSRLGQAPTGRRHPVIAVGSNASPGQVSHKLSRMNLPTTVPMVPVRVRGIGVGCSGHISPAGYVAGTPYIDPQAESTLVVAWLDAQQLKAVDDTEFPDYQRAILPGDAFDMTMPSGERLGGAYIYFSAHGVLARPDGRPHPGGGDQSELLAELLAGSARLRELLGPDPVSWVARAGADREVREQGTRIFGKEGWVLPQTDFLPYVDGSPTVRLYDDLPPLSGSLPVRASAEP</sequence>
<evidence type="ECO:0000313" key="1">
    <source>
        <dbReference type="EMBL" id="WOX22024.1"/>
    </source>
</evidence>
<evidence type="ECO:0000313" key="2">
    <source>
        <dbReference type="Proteomes" id="UP001301731"/>
    </source>
</evidence>
<dbReference type="EMBL" id="CP137573">
    <property type="protein sequence ID" value="WOX22024.1"/>
    <property type="molecule type" value="Genomic_DNA"/>
</dbReference>
<protein>
    <submittedName>
        <fullName evidence="1">Uncharacterized protein</fullName>
    </submittedName>
</protein>
<accession>A0ABZ0LRC0</accession>
<dbReference type="RefSeq" id="WP_318103037.1">
    <property type="nucleotide sequence ID" value="NZ_CP137573.1"/>
</dbReference>
<gene>
    <name evidence="1" type="ORF">R2D22_11720</name>
</gene>
<dbReference type="Proteomes" id="UP001301731">
    <property type="component" value="Chromosome"/>
</dbReference>
<proteinExistence type="predicted"/>
<name>A0ABZ0LRC0_9ACTN</name>
<organism evidence="1 2">
    <name type="scientific">Streptomyces solicathayae</name>
    <dbReference type="NCBI Taxonomy" id="3081768"/>
    <lineage>
        <taxon>Bacteria</taxon>
        <taxon>Bacillati</taxon>
        <taxon>Actinomycetota</taxon>
        <taxon>Actinomycetes</taxon>
        <taxon>Kitasatosporales</taxon>
        <taxon>Streptomycetaceae</taxon>
        <taxon>Streptomyces</taxon>
    </lineage>
</organism>
<reference evidence="1 2" key="1">
    <citation type="submission" date="2023-10" db="EMBL/GenBank/DDBJ databases">
        <title>The genome sequence of Streptomyces sp. HUAS YS2.</title>
        <authorList>
            <person name="Mo P."/>
        </authorList>
    </citation>
    <scope>NUCLEOTIDE SEQUENCE [LARGE SCALE GENOMIC DNA]</scope>
    <source>
        <strain evidence="1 2">HUAS YS2</strain>
    </source>
</reference>